<accession>A0A318HQY4</accession>
<dbReference type="AlphaFoldDB" id="A0A318HQY4"/>
<comment type="caution">
    <text evidence="1">The sequence shown here is derived from an EMBL/GenBank/DDBJ whole genome shotgun (WGS) entry which is preliminary data.</text>
</comment>
<proteinExistence type="predicted"/>
<keyword evidence="1" id="KW-0808">Transferase</keyword>
<dbReference type="InterPro" id="IPR043519">
    <property type="entry name" value="NT_sf"/>
</dbReference>
<dbReference type="GO" id="GO:0016740">
    <property type="term" value="F:transferase activity"/>
    <property type="evidence" value="ECO:0007669"/>
    <property type="project" value="UniProtKB-KW"/>
</dbReference>
<dbReference type="Gene3D" id="3.30.460.40">
    <property type="match status" value="1"/>
</dbReference>
<dbReference type="RefSeq" id="WP_244912937.1">
    <property type="nucleotide sequence ID" value="NZ_QJJX01000028.1"/>
</dbReference>
<evidence type="ECO:0000313" key="2">
    <source>
        <dbReference type="Proteomes" id="UP000248314"/>
    </source>
</evidence>
<dbReference type="SUPFAM" id="SSF81301">
    <property type="entry name" value="Nucleotidyltransferase"/>
    <property type="match status" value="1"/>
</dbReference>
<dbReference type="InterPro" id="IPR039498">
    <property type="entry name" value="NTP_transf_5"/>
</dbReference>
<dbReference type="EMBL" id="QJJX01000028">
    <property type="protein sequence ID" value="PXX20874.1"/>
    <property type="molecule type" value="Genomic_DNA"/>
</dbReference>
<gene>
    <name evidence="1" type="ORF">EJ73_02126</name>
</gene>
<dbReference type="STRING" id="1122991.GCA_000613445_01123"/>
<keyword evidence="2" id="KW-1185">Reference proteome</keyword>
<sequence length="360" mass="41466">MMLYSVLHNELWQKPLPFTSLSHEQFVKLQQASAKQTIEGLVMGALIRNNVRLERADALLAYSRTMMIEQLNHKVNAVAKELATILANDGIDYRIFKGQTLALLYPHPETRMPGDIDFYCVPNHFARAQQLLQKAWGITLGGEESMQHRDFSYKDVPLEMHFCMMKFNSHAIQTYWERLLAEASIEQVSIEGVAVNTLPPTLNVLYTFLHLYHHLVELGVGLRQFCDLLVLLHRHCETIDRVALEKHLRAMGFYRAFCAIGAVLINKLNLPANEFPFTISASDAQYQDAILDIVFIGGNFGKHHSNTAVRSGMRYNIEATMRKLRHYRLFWRLSPREIRATLVKELPRKMVMLGFKRGKR</sequence>
<reference evidence="1 2" key="1">
    <citation type="submission" date="2018-05" db="EMBL/GenBank/DDBJ databases">
        <title>Genomic Encyclopedia of Type Strains, Phase I: the one thousand microbial genomes (KMG-I) project.</title>
        <authorList>
            <person name="Kyrpides N."/>
        </authorList>
    </citation>
    <scope>NUCLEOTIDE SEQUENCE [LARGE SCALE GENOMIC DNA]</scope>
    <source>
        <strain evidence="1 2">DSM 15611</strain>
    </source>
</reference>
<evidence type="ECO:0000313" key="1">
    <source>
        <dbReference type="EMBL" id="PXX20874.1"/>
    </source>
</evidence>
<protein>
    <submittedName>
        <fullName evidence="1">Putative nucleotidyltransferase-like protein</fullName>
    </submittedName>
</protein>
<dbReference type="Pfam" id="PF14907">
    <property type="entry name" value="NTP_transf_5"/>
    <property type="match status" value="1"/>
</dbReference>
<dbReference type="Proteomes" id="UP000248314">
    <property type="component" value="Unassembled WGS sequence"/>
</dbReference>
<name>A0A318HQY4_9BACT</name>
<organism evidence="1 2">
    <name type="scientific">Hoylesella shahii DSM 15611 = JCM 12083</name>
    <dbReference type="NCBI Taxonomy" id="1122991"/>
    <lineage>
        <taxon>Bacteria</taxon>
        <taxon>Pseudomonadati</taxon>
        <taxon>Bacteroidota</taxon>
        <taxon>Bacteroidia</taxon>
        <taxon>Bacteroidales</taxon>
        <taxon>Prevotellaceae</taxon>
        <taxon>Hoylesella</taxon>
    </lineage>
</organism>